<dbReference type="Proteomes" id="UP000024635">
    <property type="component" value="Unassembled WGS sequence"/>
</dbReference>
<reference evidence="3" key="1">
    <citation type="journal article" date="2015" name="Nat. Genet.">
        <title>The genome and transcriptome of the zoonotic hookworm Ancylostoma ceylanicum identify infection-specific gene families.</title>
        <authorList>
            <person name="Schwarz E.M."/>
            <person name="Hu Y."/>
            <person name="Antoshechkin I."/>
            <person name="Miller M.M."/>
            <person name="Sternberg P.W."/>
            <person name="Aroian R.V."/>
        </authorList>
    </citation>
    <scope>NUCLEOTIDE SEQUENCE</scope>
    <source>
        <strain evidence="3">HY135</strain>
    </source>
</reference>
<evidence type="ECO:0000313" key="3">
    <source>
        <dbReference type="Proteomes" id="UP000024635"/>
    </source>
</evidence>
<sequence length="162" mass="17523">MQEGTSIHRSVSTIVKRSSFSSGENNTKNEVTRSLRRLSSLPADFCCSICMNIFTKERCPNLLSDLILNCFGLSKLFLIICFAMCYFTGPRNGGAGTQLPVPSATTNSPKWVANVKILAEINKRAEDAASKKKPIDKPSPRSSLAAVLHGGRVAPCSAVRFG</sequence>
<dbReference type="OrthoDB" id="10580960at2759"/>
<organism evidence="2 3">
    <name type="scientific">Ancylostoma ceylanicum</name>
    <dbReference type="NCBI Taxonomy" id="53326"/>
    <lineage>
        <taxon>Eukaryota</taxon>
        <taxon>Metazoa</taxon>
        <taxon>Ecdysozoa</taxon>
        <taxon>Nematoda</taxon>
        <taxon>Chromadorea</taxon>
        <taxon>Rhabditida</taxon>
        <taxon>Rhabditina</taxon>
        <taxon>Rhabditomorpha</taxon>
        <taxon>Strongyloidea</taxon>
        <taxon>Ancylostomatidae</taxon>
        <taxon>Ancylostomatinae</taxon>
        <taxon>Ancylostoma</taxon>
    </lineage>
</organism>
<dbReference type="EMBL" id="JARK01001358">
    <property type="protein sequence ID" value="EYC20488.1"/>
    <property type="molecule type" value="Genomic_DNA"/>
</dbReference>
<dbReference type="AlphaFoldDB" id="A0A016V182"/>
<keyword evidence="1" id="KW-0472">Membrane</keyword>
<keyword evidence="1" id="KW-0812">Transmembrane</keyword>
<proteinExistence type="predicted"/>
<feature type="transmembrane region" description="Helical" evidence="1">
    <location>
        <begin position="66"/>
        <end position="87"/>
    </location>
</feature>
<name>A0A016V182_9BILA</name>
<gene>
    <name evidence="2" type="primary">Acey_s0022.g656</name>
    <name evidence="2" type="ORF">Y032_0022g656</name>
</gene>
<comment type="caution">
    <text evidence="2">The sequence shown here is derived from an EMBL/GenBank/DDBJ whole genome shotgun (WGS) entry which is preliminary data.</text>
</comment>
<keyword evidence="1" id="KW-1133">Transmembrane helix</keyword>
<evidence type="ECO:0000256" key="1">
    <source>
        <dbReference type="SAM" id="Phobius"/>
    </source>
</evidence>
<protein>
    <submittedName>
        <fullName evidence="2">Uncharacterized protein</fullName>
    </submittedName>
</protein>
<keyword evidence="3" id="KW-1185">Reference proteome</keyword>
<evidence type="ECO:0000313" key="2">
    <source>
        <dbReference type="EMBL" id="EYC20488.1"/>
    </source>
</evidence>
<accession>A0A016V182</accession>